<evidence type="ECO:0000256" key="2">
    <source>
        <dbReference type="SAM" id="MobiDB-lite"/>
    </source>
</evidence>
<dbReference type="OrthoDB" id="423732at2759"/>
<feature type="non-terminal residue" evidence="3">
    <location>
        <position position="1895"/>
    </location>
</feature>
<keyword evidence="5" id="KW-1185">Reference proteome</keyword>
<feature type="region of interest" description="Disordered" evidence="2">
    <location>
        <begin position="446"/>
        <end position="469"/>
    </location>
</feature>
<evidence type="ECO:0000313" key="5">
    <source>
        <dbReference type="Proteomes" id="UP001152797"/>
    </source>
</evidence>
<reference evidence="3" key="1">
    <citation type="submission" date="2022-10" db="EMBL/GenBank/DDBJ databases">
        <authorList>
            <person name="Chen Y."/>
            <person name="Dougan E. K."/>
            <person name="Chan C."/>
            <person name="Rhodes N."/>
            <person name="Thang M."/>
        </authorList>
    </citation>
    <scope>NUCLEOTIDE SEQUENCE</scope>
</reference>
<sequence length="1895" mass="210160">ACIVKHLNAIWNCAQVSPSDLLHGFRSQLFHIAQDMFPNVPVAPVGPMWTCLKYPDGTQVHVQVQSQTTLVELFQAELALTQDAPDGEWFDDVTGAPLDFNAQVGGRCVRVVVKSATAERSASSYSLTHAQLAQIPLDFGDDPSENEVEPEPMPSDVDATMCPEPSTAAVPIHEVAQPSCHSDVSANPGHVMDTLFGLRRLFGIQLAAILPPLVSNQQVCDNYRQVTVHGPSRLEVLANEGCAMGDDELVLHLRACLLLSGRTDVQLLDPLLASSWQKGGSVDDVRAWASQFCDLKSIAFNRPMFSLACTRRSFSRGFCGAAAIAFLSHRLLGKDLPQTEDALGDMHRDLKESFAAACHDVVSLPKPWCWGLGTIDVQSLTVDLLSAHGVPPAQCQMRAKLVVQALGKNEVHAAITGTAPWRSLKALSNQQSPPLQLVLPDELNQHNAKKPASKPKKHARNTPLPARPAELDPAKLVIEHGAFCVGQDEPLPQLSFASVGPLVSGVALTTYSEASHFLQNGKLLTAHGLALLVLNPPQDFHTQLDWMTLRFAARCSVNHEPMLVSGILVQLGQSQVYQYKAKDIPAIMSVEVACARVSVFQDMWEGSWEDFASRPVKHVLGVLPCLHTCRNAEGCSCKSWHPPSDQPHDALLDVFRRQFFTDAGRPTKWEKATHFSVLIRYVKQLETQVLRASALHGVFIEPKTEDALRPHDDFQVVWLPQMDFAAVAHRAQCEVDCLGVARSGRRFGLRVHVKNFQRVFTSAKPDAVYLAPGNRLSFQCGPWPFGSDRKNIARALKATDTKVVGQATTVALCRPADGAVDPWLAQDPWSKAVTQTAPQPAQQPAPNVLHELEQRLEKTLLDRLPVSDRMEVDGQDQRLQVLEQQVQQLASRQTSLEHTVQDNHQQNTAQVQSLQQQMKVQLDMQSQQMQSMLTDQMTRTTTSDAGQWAGVAFTSTVPCRNVYETGRIQFGTFLTSASWVTGAVVYGYPEGRTHPFAHEKTEQLLDFAFDRLSMQPGPRFMAGDWNFAPEALQVSQKLSDAGWVEVQNLWRSQTGADIQMTCKQVSHKDFLWISPELALGFQPISVDHHVFADHSVLIAHFAGGRSQVERFVWPCPKPVPWTQLPPLEQAVDFASPLDPTQQYADLWRCKEALAKAHLGAEWMPSMQGRGQQTQPRRTVGCQAPLKQGRSQDVQPAFFGFSAIHAKQFKQVRRLQNYCRWVDNRTSHTAQDMLHGVGLWNSILKATGFWPSFQSWWPGRQYVCPLDPAHIPVHCPSSAVAHQIYDAVLAEVRLLEQRLVLSKQSYRHARHERDKHLIFREVARTPAAPVETLVHRVDAVVTQVDVDESAVELDKPVECLPSEPLWISGVAHDIIHADHDKVWIEDVSGISPQDKVVQSKHVGDLRAIFQAFHEQWKIRWCRHDQVPFTHWAELIAFARRVINPSPIPHLSVDAALLQAEGFKKKKKAATGLDGVSRLDIVQADHNTLHSLAQLYLRAEASDLWAHLLQQIESAYASSEALSGVCADLEKCFNCIPRFPALCLAVLVGTPDSVTTAWAGALASMCRHFKVRDSYSDGFLTSTGLAEGCGLSVFGMLLVDHLFAVWMKVQAPSICCLTYVDDWQAITRDPQFAVRQLELVESFASMIDLTVDRKKTFGWSTCPEVRRALRDHGVKVLHHARELGGHLGVSRQYTNRTLTQRIADLDDFWSKLRSCRAGFTAKTFMLRAVAWPRGLHAVASAPVGDQIWVNLRRCAVKALGMQKPGVNPSVLLGLVTPGLDPQLTAVLWTFRSLRVHCPVDFWLSSVSPVAHGDLDLPPNSLASRLARMTKPCTVLDLLVDCSLIGTNRNGPNNLKRAGGVVLLTLCFIGIGNAHNTMIYDCLWHPISPPLWIPFLQL</sequence>
<reference evidence="4" key="2">
    <citation type="submission" date="2024-04" db="EMBL/GenBank/DDBJ databases">
        <authorList>
            <person name="Chen Y."/>
            <person name="Shah S."/>
            <person name="Dougan E. K."/>
            <person name="Thang M."/>
            <person name="Chan C."/>
        </authorList>
    </citation>
    <scope>NUCLEOTIDE SEQUENCE [LARGE SCALE GENOMIC DNA]</scope>
</reference>
<protein>
    <submittedName>
        <fullName evidence="3">Uncharacterized protein</fullName>
    </submittedName>
</protein>
<evidence type="ECO:0000256" key="1">
    <source>
        <dbReference type="SAM" id="Coils"/>
    </source>
</evidence>
<comment type="caution">
    <text evidence="3">The sequence shown here is derived from an EMBL/GenBank/DDBJ whole genome shotgun (WGS) entry which is preliminary data.</text>
</comment>
<gene>
    <name evidence="3" type="ORF">C1SCF055_LOCUS3553</name>
</gene>
<dbReference type="Proteomes" id="UP001152797">
    <property type="component" value="Unassembled WGS sequence"/>
</dbReference>
<proteinExistence type="predicted"/>
<evidence type="ECO:0000313" key="3">
    <source>
        <dbReference type="EMBL" id="CAI3975206.1"/>
    </source>
</evidence>
<dbReference type="SUPFAM" id="SSF56219">
    <property type="entry name" value="DNase I-like"/>
    <property type="match status" value="1"/>
</dbReference>
<dbReference type="EMBL" id="CAMXCT020000188">
    <property type="protein sequence ID" value="CAL1128581.1"/>
    <property type="molecule type" value="Genomic_DNA"/>
</dbReference>
<dbReference type="Gene3D" id="3.60.10.10">
    <property type="entry name" value="Endonuclease/exonuclease/phosphatase"/>
    <property type="match status" value="1"/>
</dbReference>
<name>A0A9P1BNR2_9DINO</name>
<evidence type="ECO:0000313" key="4">
    <source>
        <dbReference type="EMBL" id="CAL1128581.1"/>
    </source>
</evidence>
<dbReference type="EMBL" id="CAMXCT030000188">
    <property type="protein sequence ID" value="CAL4762518.1"/>
    <property type="molecule type" value="Genomic_DNA"/>
</dbReference>
<accession>A0A9P1BNR2</accession>
<dbReference type="InterPro" id="IPR036691">
    <property type="entry name" value="Endo/exonu/phosph_ase_sf"/>
</dbReference>
<keyword evidence="1" id="KW-0175">Coiled coil</keyword>
<feature type="compositionally biased region" description="Basic residues" evidence="2">
    <location>
        <begin position="447"/>
        <end position="460"/>
    </location>
</feature>
<organism evidence="3">
    <name type="scientific">Cladocopium goreaui</name>
    <dbReference type="NCBI Taxonomy" id="2562237"/>
    <lineage>
        <taxon>Eukaryota</taxon>
        <taxon>Sar</taxon>
        <taxon>Alveolata</taxon>
        <taxon>Dinophyceae</taxon>
        <taxon>Suessiales</taxon>
        <taxon>Symbiodiniaceae</taxon>
        <taxon>Cladocopium</taxon>
    </lineage>
</organism>
<dbReference type="EMBL" id="CAMXCT010000188">
    <property type="protein sequence ID" value="CAI3975206.1"/>
    <property type="molecule type" value="Genomic_DNA"/>
</dbReference>
<feature type="coiled-coil region" evidence="1">
    <location>
        <begin position="872"/>
        <end position="899"/>
    </location>
</feature>